<keyword evidence="4 7" id="KW-0812">Transmembrane</keyword>
<evidence type="ECO:0000256" key="2">
    <source>
        <dbReference type="ARBA" id="ARBA00022448"/>
    </source>
</evidence>
<keyword evidence="3" id="KW-1003">Cell membrane</keyword>
<evidence type="ECO:0000256" key="3">
    <source>
        <dbReference type="ARBA" id="ARBA00022475"/>
    </source>
</evidence>
<reference evidence="9" key="1">
    <citation type="submission" date="2019-08" db="EMBL/GenBank/DDBJ databases">
        <authorList>
            <person name="Kucharzyk K."/>
            <person name="Murdoch R.W."/>
            <person name="Higgins S."/>
            <person name="Loffler F."/>
        </authorList>
    </citation>
    <scope>NUCLEOTIDE SEQUENCE</scope>
</reference>
<feature type="transmembrane region" description="Helical" evidence="7">
    <location>
        <begin position="109"/>
        <end position="131"/>
    </location>
</feature>
<evidence type="ECO:0000256" key="6">
    <source>
        <dbReference type="ARBA" id="ARBA00023136"/>
    </source>
</evidence>
<dbReference type="InterPro" id="IPR050366">
    <property type="entry name" value="BP-dependent_transpt_permease"/>
</dbReference>
<dbReference type="SUPFAM" id="SSF161098">
    <property type="entry name" value="MetI-like"/>
    <property type="match status" value="1"/>
</dbReference>
<dbReference type="CDD" id="cd06261">
    <property type="entry name" value="TM_PBP2"/>
    <property type="match status" value="1"/>
</dbReference>
<evidence type="ECO:0000313" key="9">
    <source>
        <dbReference type="EMBL" id="MPM71731.1"/>
    </source>
</evidence>
<organism evidence="9">
    <name type="scientific">bioreactor metagenome</name>
    <dbReference type="NCBI Taxonomy" id="1076179"/>
    <lineage>
        <taxon>unclassified sequences</taxon>
        <taxon>metagenomes</taxon>
        <taxon>ecological metagenomes</taxon>
    </lineage>
</organism>
<evidence type="ECO:0000259" key="8">
    <source>
        <dbReference type="PROSITE" id="PS50928"/>
    </source>
</evidence>
<feature type="transmembrane region" description="Helical" evidence="7">
    <location>
        <begin position="51"/>
        <end position="69"/>
    </location>
</feature>
<keyword evidence="5 7" id="KW-1133">Transmembrane helix</keyword>
<keyword evidence="6 7" id="KW-0472">Membrane</keyword>
<sequence>MGFLTLIGWSGTARLVRGQILMLREQEYMMAAETTGIPARKKIFKHLVPNVMPQLIVTMTLGLGGVILYESTLSYLGLGVPFPRAAWGSMIALADPSKGQEILANYPNMWVPAGLLIIITVLGFSFIGDGLRDAFDPRMKR</sequence>
<evidence type="ECO:0000256" key="7">
    <source>
        <dbReference type="SAM" id="Phobius"/>
    </source>
</evidence>
<name>A0A645C450_9ZZZZ</name>
<feature type="domain" description="ABC transmembrane type-1" evidence="8">
    <location>
        <begin position="1"/>
        <end position="128"/>
    </location>
</feature>
<dbReference type="Gene3D" id="1.10.3720.10">
    <property type="entry name" value="MetI-like"/>
    <property type="match status" value="1"/>
</dbReference>
<dbReference type="InterPro" id="IPR000515">
    <property type="entry name" value="MetI-like"/>
</dbReference>
<gene>
    <name evidence="9" type="primary">oppC_18</name>
    <name evidence="9" type="ORF">SDC9_118701</name>
</gene>
<dbReference type="AlphaFoldDB" id="A0A645C450"/>
<dbReference type="Pfam" id="PF00528">
    <property type="entry name" value="BPD_transp_1"/>
    <property type="match status" value="1"/>
</dbReference>
<dbReference type="InterPro" id="IPR035906">
    <property type="entry name" value="MetI-like_sf"/>
</dbReference>
<dbReference type="PANTHER" id="PTHR43386:SF1">
    <property type="entry name" value="D,D-DIPEPTIDE TRANSPORT SYSTEM PERMEASE PROTEIN DDPC-RELATED"/>
    <property type="match status" value="1"/>
</dbReference>
<evidence type="ECO:0000256" key="1">
    <source>
        <dbReference type="ARBA" id="ARBA00004651"/>
    </source>
</evidence>
<comment type="caution">
    <text evidence="9">The sequence shown here is derived from an EMBL/GenBank/DDBJ whole genome shotgun (WGS) entry which is preliminary data.</text>
</comment>
<evidence type="ECO:0000256" key="4">
    <source>
        <dbReference type="ARBA" id="ARBA00022692"/>
    </source>
</evidence>
<proteinExistence type="predicted"/>
<accession>A0A645C450</accession>
<evidence type="ECO:0000256" key="5">
    <source>
        <dbReference type="ARBA" id="ARBA00022989"/>
    </source>
</evidence>
<keyword evidence="2" id="KW-0813">Transport</keyword>
<dbReference type="GO" id="GO:0055085">
    <property type="term" value="P:transmembrane transport"/>
    <property type="evidence" value="ECO:0007669"/>
    <property type="project" value="InterPro"/>
</dbReference>
<comment type="subcellular location">
    <subcellularLocation>
        <location evidence="1">Cell membrane</location>
        <topology evidence="1">Multi-pass membrane protein</topology>
    </subcellularLocation>
</comment>
<protein>
    <submittedName>
        <fullName evidence="9">Oligopeptide transport system permease protein OppC</fullName>
    </submittedName>
</protein>
<dbReference type="PROSITE" id="PS50928">
    <property type="entry name" value="ABC_TM1"/>
    <property type="match status" value="1"/>
</dbReference>
<dbReference type="PANTHER" id="PTHR43386">
    <property type="entry name" value="OLIGOPEPTIDE TRANSPORT SYSTEM PERMEASE PROTEIN APPC"/>
    <property type="match status" value="1"/>
</dbReference>
<dbReference type="EMBL" id="VSSQ01024299">
    <property type="protein sequence ID" value="MPM71731.1"/>
    <property type="molecule type" value="Genomic_DNA"/>
</dbReference>
<dbReference type="GO" id="GO:0005886">
    <property type="term" value="C:plasma membrane"/>
    <property type="evidence" value="ECO:0007669"/>
    <property type="project" value="UniProtKB-SubCell"/>
</dbReference>